<feature type="non-terminal residue" evidence="1">
    <location>
        <position position="92"/>
    </location>
</feature>
<keyword evidence="2" id="KW-1185">Reference proteome</keyword>
<gene>
    <name evidence="1" type="ORF">DCAF_LOCUS15199</name>
</gene>
<protein>
    <submittedName>
        <fullName evidence="1">Uncharacterized protein</fullName>
    </submittedName>
</protein>
<evidence type="ECO:0000313" key="2">
    <source>
        <dbReference type="Proteomes" id="UP001314170"/>
    </source>
</evidence>
<sequence length="92" mass="10080">MAGANFLSGMGMENLIGLATTLDSIMTHDKNVNYATPISIRPSTVHNNNISPLRLLRYGVFTQGQHTMSHYTLPASTLANLTRVLTNFELAM</sequence>
<reference evidence="1 2" key="1">
    <citation type="submission" date="2024-01" db="EMBL/GenBank/DDBJ databases">
        <authorList>
            <person name="Waweru B."/>
        </authorList>
    </citation>
    <scope>NUCLEOTIDE SEQUENCE [LARGE SCALE GENOMIC DNA]</scope>
</reference>
<name>A0AAV1RWX3_9ROSI</name>
<organism evidence="1 2">
    <name type="scientific">Dovyalis caffra</name>
    <dbReference type="NCBI Taxonomy" id="77055"/>
    <lineage>
        <taxon>Eukaryota</taxon>
        <taxon>Viridiplantae</taxon>
        <taxon>Streptophyta</taxon>
        <taxon>Embryophyta</taxon>
        <taxon>Tracheophyta</taxon>
        <taxon>Spermatophyta</taxon>
        <taxon>Magnoliopsida</taxon>
        <taxon>eudicotyledons</taxon>
        <taxon>Gunneridae</taxon>
        <taxon>Pentapetalae</taxon>
        <taxon>rosids</taxon>
        <taxon>fabids</taxon>
        <taxon>Malpighiales</taxon>
        <taxon>Salicaceae</taxon>
        <taxon>Flacourtieae</taxon>
        <taxon>Dovyalis</taxon>
    </lineage>
</organism>
<dbReference type="Proteomes" id="UP001314170">
    <property type="component" value="Unassembled WGS sequence"/>
</dbReference>
<dbReference type="EMBL" id="CAWUPB010001159">
    <property type="protein sequence ID" value="CAK7340118.1"/>
    <property type="molecule type" value="Genomic_DNA"/>
</dbReference>
<proteinExistence type="predicted"/>
<dbReference type="AlphaFoldDB" id="A0AAV1RWX3"/>
<comment type="caution">
    <text evidence="1">The sequence shown here is derived from an EMBL/GenBank/DDBJ whole genome shotgun (WGS) entry which is preliminary data.</text>
</comment>
<evidence type="ECO:0000313" key="1">
    <source>
        <dbReference type="EMBL" id="CAK7340118.1"/>
    </source>
</evidence>
<accession>A0AAV1RWX3</accession>